<dbReference type="SUPFAM" id="SSF53756">
    <property type="entry name" value="UDP-Glycosyltransferase/glycogen phosphorylase"/>
    <property type="match status" value="1"/>
</dbReference>
<keyword evidence="1" id="KW-0808">Transferase</keyword>
<sequence>MDIAFYAPLKSPNHTVPSGDRLMARQLIEILGVRGHRVDLVSEFRAFLPEQTSPTGERDAQAAREVERISTEWERRLAAGERLPDLWFTYHLYYKAPDLIGPTLCRRFDIPYVTAEASYSHRRNLGQWVEAQEMVVDAVALAATNICFTGRDGRGLSEVVPGAKLSRLFPFIDPTPYLARAPSPEPGRLVAVGMMRPGNKFACYAALAEALKQIAHRDDWHLMAIGDGPMRDEVEALFEGALAGRVEWMGLQSAEEVAALLSTAAILTWPGVSEAYGLSYLEAQASGVPVVAENGAGVPEVVTDGIGGILTPPGDAAAYAAAIERLLDDETERLRLGHAARDFVASQRSITAAADRLDEIMTTIGAKDRA</sequence>
<dbReference type="Gene3D" id="3.40.50.2000">
    <property type="entry name" value="Glycogen Phosphorylase B"/>
    <property type="match status" value="2"/>
</dbReference>
<proteinExistence type="predicted"/>
<dbReference type="PANTHER" id="PTHR45947:SF3">
    <property type="entry name" value="SULFOQUINOVOSYL TRANSFERASE SQD2"/>
    <property type="match status" value="1"/>
</dbReference>
<dbReference type="CDD" id="cd03801">
    <property type="entry name" value="GT4_PimA-like"/>
    <property type="match status" value="1"/>
</dbReference>
<dbReference type="RefSeq" id="WP_184654724.1">
    <property type="nucleotide sequence ID" value="NZ_JACHBU010000004.1"/>
</dbReference>
<evidence type="ECO:0000313" key="2">
    <source>
        <dbReference type="Proteomes" id="UP000585437"/>
    </source>
</evidence>
<comment type="caution">
    <text evidence="1">The sequence shown here is derived from an EMBL/GenBank/DDBJ whole genome shotgun (WGS) entry which is preliminary data.</text>
</comment>
<dbReference type="InterPro" id="IPR050194">
    <property type="entry name" value="Glycosyltransferase_grp1"/>
</dbReference>
<dbReference type="GO" id="GO:0016757">
    <property type="term" value="F:glycosyltransferase activity"/>
    <property type="evidence" value="ECO:0007669"/>
    <property type="project" value="TreeGrafter"/>
</dbReference>
<evidence type="ECO:0000313" key="1">
    <source>
        <dbReference type="EMBL" id="MBB6508941.1"/>
    </source>
</evidence>
<dbReference type="Pfam" id="PF13692">
    <property type="entry name" value="Glyco_trans_1_4"/>
    <property type="match status" value="1"/>
</dbReference>
<dbReference type="AlphaFoldDB" id="A0A7X0JJX6"/>
<protein>
    <submittedName>
        <fullName evidence="1">Glycosyltransferase involved in cell wall biosynthesis</fullName>
    </submittedName>
</protein>
<reference evidence="1 2" key="1">
    <citation type="submission" date="2020-08" db="EMBL/GenBank/DDBJ databases">
        <title>The Agave Microbiome: Exploring the role of microbial communities in plant adaptations to desert environments.</title>
        <authorList>
            <person name="Partida-Martinez L.P."/>
        </authorList>
    </citation>
    <scope>NUCLEOTIDE SEQUENCE [LARGE SCALE GENOMIC DNA]</scope>
    <source>
        <strain evidence="1 2">AS3.12</strain>
    </source>
</reference>
<dbReference type="Proteomes" id="UP000585437">
    <property type="component" value="Unassembled WGS sequence"/>
</dbReference>
<dbReference type="PANTHER" id="PTHR45947">
    <property type="entry name" value="SULFOQUINOVOSYL TRANSFERASE SQD2"/>
    <property type="match status" value="1"/>
</dbReference>
<dbReference type="EMBL" id="JACHBU010000004">
    <property type="protein sequence ID" value="MBB6508941.1"/>
    <property type="molecule type" value="Genomic_DNA"/>
</dbReference>
<organism evidence="1 2">
    <name type="scientific">Rhizobium soli</name>
    <dbReference type="NCBI Taxonomy" id="424798"/>
    <lineage>
        <taxon>Bacteria</taxon>
        <taxon>Pseudomonadati</taxon>
        <taxon>Pseudomonadota</taxon>
        <taxon>Alphaproteobacteria</taxon>
        <taxon>Hyphomicrobiales</taxon>
        <taxon>Rhizobiaceae</taxon>
        <taxon>Rhizobium/Agrobacterium group</taxon>
        <taxon>Rhizobium</taxon>
    </lineage>
</organism>
<accession>A0A7X0JJX6</accession>
<name>A0A7X0JJX6_9HYPH</name>
<keyword evidence="2" id="KW-1185">Reference proteome</keyword>
<gene>
    <name evidence="1" type="ORF">F4695_002298</name>
</gene>